<gene>
    <name evidence="1" type="ORF">AmaxDRAFT_0521</name>
</gene>
<evidence type="ECO:0000313" key="1">
    <source>
        <dbReference type="EMBL" id="EDZ96598.1"/>
    </source>
</evidence>
<dbReference type="AlphaFoldDB" id="B5VVI0"/>
<proteinExistence type="predicted"/>
<reference evidence="1 2" key="1">
    <citation type="journal article" date="2011" name="Appl. Environ. Microbiol.">
        <title>Contribution of a Sodium Ion Gradient to Energy Conservation during Fermentation in the Cyanobacterium Arthrospira (Spirulina) maxima CS-328.</title>
        <authorList>
            <person name="Carrieri D."/>
            <person name="Ananyev G."/>
            <person name="Lenz O."/>
            <person name="Bryant D.A."/>
            <person name="Dismukes G.C."/>
        </authorList>
    </citation>
    <scope>NUCLEOTIDE SEQUENCE [LARGE SCALE GENOMIC DNA]</scope>
    <source>
        <strain evidence="1 2">CS-328</strain>
    </source>
</reference>
<dbReference type="RefSeq" id="WP_006624823.1">
    <property type="nucleotide sequence ID" value="NZ_ABYK01000003.1"/>
</dbReference>
<dbReference type="GO" id="GO:0009036">
    <property type="term" value="F:type II site-specific deoxyribonuclease activity"/>
    <property type="evidence" value="ECO:0007669"/>
    <property type="project" value="UniProtKB-EC"/>
</dbReference>
<keyword evidence="1" id="KW-0378">Hydrolase</keyword>
<keyword evidence="2" id="KW-1185">Reference proteome</keyword>
<organism evidence="1 2">
    <name type="scientific">Limnospira maxima CS-328</name>
    <dbReference type="NCBI Taxonomy" id="513049"/>
    <lineage>
        <taxon>Bacteria</taxon>
        <taxon>Bacillati</taxon>
        <taxon>Cyanobacteriota</taxon>
        <taxon>Cyanophyceae</taxon>
        <taxon>Oscillatoriophycideae</taxon>
        <taxon>Oscillatoriales</taxon>
        <taxon>Sirenicapillariaceae</taxon>
        <taxon>Limnospira</taxon>
    </lineage>
</organism>
<dbReference type="Proteomes" id="UP000004061">
    <property type="component" value="Unassembled WGS sequence"/>
</dbReference>
<sequence>MAWSLCPHENPSDLWHHVLYRIYLRTKQGTNPQQSWVRTSGEAFDLALSQKYNPILRNHGIKLTPLFSKKDKKETLERMGISDLVGSSKIDIAIEK</sequence>
<accession>B5VVI0</accession>
<comment type="caution">
    <text evidence="1">The sequence shown here is derived from an EMBL/GenBank/DDBJ whole genome shotgun (WGS) entry which is preliminary data.</text>
</comment>
<name>B5VVI0_LIMMA</name>
<evidence type="ECO:0000313" key="2">
    <source>
        <dbReference type="Proteomes" id="UP000004061"/>
    </source>
</evidence>
<dbReference type="EC" id="3.1.21.4" evidence="1"/>
<dbReference type="EMBL" id="ABYK01000003">
    <property type="protein sequence ID" value="EDZ96598.1"/>
    <property type="molecule type" value="Genomic_DNA"/>
</dbReference>
<protein>
    <submittedName>
        <fullName evidence="1">Type II site-specific deoxyribonuclease</fullName>
        <ecNumber evidence="1">3.1.21.4</ecNumber>
    </submittedName>
</protein>